<proteinExistence type="predicted"/>
<dbReference type="KEGG" id="pgri:PgNI_07451"/>
<organism evidence="2 3">
    <name type="scientific">Pyricularia grisea</name>
    <name type="common">Crabgrass-specific blast fungus</name>
    <name type="synonym">Magnaporthe grisea</name>
    <dbReference type="NCBI Taxonomy" id="148305"/>
    <lineage>
        <taxon>Eukaryota</taxon>
        <taxon>Fungi</taxon>
        <taxon>Dikarya</taxon>
        <taxon>Ascomycota</taxon>
        <taxon>Pezizomycotina</taxon>
        <taxon>Sordariomycetes</taxon>
        <taxon>Sordariomycetidae</taxon>
        <taxon>Magnaporthales</taxon>
        <taxon>Pyriculariaceae</taxon>
        <taxon>Pyricularia</taxon>
    </lineage>
</organism>
<evidence type="ECO:0000313" key="3">
    <source>
        <dbReference type="RefSeq" id="XP_030981316.1"/>
    </source>
</evidence>
<reference evidence="3" key="3">
    <citation type="submission" date="2025-08" db="UniProtKB">
        <authorList>
            <consortium name="RefSeq"/>
        </authorList>
    </citation>
    <scope>IDENTIFICATION</scope>
    <source>
        <strain evidence="3">NI907</strain>
    </source>
</reference>
<keyword evidence="2" id="KW-1185">Reference proteome</keyword>
<reference evidence="3" key="2">
    <citation type="submission" date="2019-10" db="EMBL/GenBank/DDBJ databases">
        <authorList>
            <consortium name="NCBI Genome Project"/>
        </authorList>
    </citation>
    <scope>NUCLEOTIDE SEQUENCE</scope>
    <source>
        <strain evidence="3">NI907</strain>
    </source>
</reference>
<protein>
    <submittedName>
        <fullName evidence="3">Uncharacterized protein</fullName>
    </submittedName>
</protein>
<dbReference type="Proteomes" id="UP000515153">
    <property type="component" value="Unplaced"/>
</dbReference>
<evidence type="ECO:0000256" key="1">
    <source>
        <dbReference type="SAM" id="MobiDB-lite"/>
    </source>
</evidence>
<evidence type="ECO:0000313" key="2">
    <source>
        <dbReference type="Proteomes" id="UP000515153"/>
    </source>
</evidence>
<name>A0A6P8B272_PYRGI</name>
<dbReference type="GeneID" id="41962372"/>
<feature type="region of interest" description="Disordered" evidence="1">
    <location>
        <begin position="15"/>
        <end position="35"/>
    </location>
</feature>
<dbReference type="RefSeq" id="XP_030981316.1">
    <property type="nucleotide sequence ID" value="XM_031127463.1"/>
</dbReference>
<gene>
    <name evidence="3" type="ORF">PgNI_07451</name>
</gene>
<sequence>MSMCIVPRYRCTISSLPSTPSSSSQRGSRASCSSACSLTSPSAVVQASLVSICRGVMSGAERCLAT</sequence>
<accession>A0A6P8B272</accession>
<reference evidence="3" key="1">
    <citation type="journal article" date="2019" name="Mol. Biol. Evol.">
        <title>Blast fungal genomes show frequent chromosomal changes, gene gains and losses, and effector gene turnover.</title>
        <authorList>
            <person name="Gomez Luciano L.B."/>
            <person name="Jason Tsai I."/>
            <person name="Chuma I."/>
            <person name="Tosa Y."/>
            <person name="Chen Y.H."/>
            <person name="Li J.Y."/>
            <person name="Li M.Y."/>
            <person name="Jade Lu M.Y."/>
            <person name="Nakayashiki H."/>
            <person name="Li W.H."/>
        </authorList>
    </citation>
    <scope>NUCLEOTIDE SEQUENCE</scope>
    <source>
        <strain evidence="3">NI907</strain>
    </source>
</reference>
<dbReference type="AlphaFoldDB" id="A0A6P8B272"/>